<name>A0AAD1DVL0_CHRID</name>
<sequence>MEGKQLEGREKNFKQMFEGRRRNAEGLENSRENGVGRGNFGYIYIRRKRDKEEMDKISRYSCRLAQMVILYYIV</sequence>
<dbReference type="EMBL" id="CP033930">
    <property type="protein sequence ID" value="AZB18925.1"/>
    <property type="molecule type" value="Genomic_DNA"/>
</dbReference>
<evidence type="ECO:0000313" key="2">
    <source>
        <dbReference type="Proteomes" id="UP000269015"/>
    </source>
</evidence>
<organism evidence="1 2">
    <name type="scientific">Chryseobacterium indologenes</name>
    <name type="common">Flavobacterium indologenes</name>
    <dbReference type="NCBI Taxonomy" id="253"/>
    <lineage>
        <taxon>Bacteria</taxon>
        <taxon>Pseudomonadati</taxon>
        <taxon>Bacteroidota</taxon>
        <taxon>Flavobacteriia</taxon>
        <taxon>Flavobacteriales</taxon>
        <taxon>Weeksellaceae</taxon>
        <taxon>Chryseobacterium group</taxon>
        <taxon>Chryseobacterium</taxon>
    </lineage>
</organism>
<dbReference type="Proteomes" id="UP000269015">
    <property type="component" value="Chromosome"/>
</dbReference>
<dbReference type="AlphaFoldDB" id="A0AAD1DVL0"/>
<protein>
    <submittedName>
        <fullName evidence="1">Uncharacterized protein</fullName>
    </submittedName>
</protein>
<proteinExistence type="predicted"/>
<reference evidence="1 2" key="1">
    <citation type="submission" date="2018-11" db="EMBL/GenBank/DDBJ databases">
        <title>Proposal to divide the Flavobacteriaceae and reorganize its genera based on Amino Acid Identity values calculated from whole genome sequences.</title>
        <authorList>
            <person name="Nicholson A.C."/>
            <person name="Gulvik C.A."/>
            <person name="Whitney A.M."/>
            <person name="Humrighouse B.W."/>
            <person name="Bell M."/>
            <person name="Holmes B."/>
            <person name="Steigerwalt A.G."/>
            <person name="Villarma A."/>
            <person name="Sheth M."/>
            <person name="Batra D."/>
            <person name="Pryor J."/>
            <person name="Bernardet J.-F."/>
            <person name="Hugo C."/>
            <person name="Kampfer P."/>
            <person name="Newman J."/>
            <person name="McQuiston J.R."/>
        </authorList>
    </citation>
    <scope>NUCLEOTIDE SEQUENCE [LARGE SCALE GENOMIC DNA]</scope>
    <source>
        <strain evidence="1 2">H5559</strain>
    </source>
</reference>
<accession>A0AAD1DVL0</accession>
<evidence type="ECO:0000313" key="1">
    <source>
        <dbReference type="EMBL" id="AZB18925.1"/>
    </source>
</evidence>
<gene>
    <name evidence="1" type="ORF">EG352_14615</name>
</gene>